<dbReference type="GO" id="GO:0005975">
    <property type="term" value="P:carbohydrate metabolic process"/>
    <property type="evidence" value="ECO:0007669"/>
    <property type="project" value="InterPro"/>
</dbReference>
<dbReference type="InterPro" id="IPR046457">
    <property type="entry name" value="PMI_typeI_cat"/>
</dbReference>
<feature type="domain" description="Mannose-6-phosphate isomerase cupin" evidence="8">
    <location>
        <begin position="246"/>
        <end position="306"/>
    </location>
</feature>
<evidence type="ECO:0000256" key="1">
    <source>
        <dbReference type="ARBA" id="ARBA00022723"/>
    </source>
</evidence>
<organism evidence="9 10">
    <name type="scientific">Candidatus Stercoripulliclostridium merdipullorum</name>
    <dbReference type="NCBI Taxonomy" id="2840952"/>
    <lineage>
        <taxon>Bacteria</taxon>
        <taxon>Bacillati</taxon>
        <taxon>Bacillota</taxon>
        <taxon>Clostridia</taxon>
        <taxon>Eubacteriales</taxon>
        <taxon>Candidatus Stercoripulliclostridium</taxon>
    </lineage>
</organism>
<dbReference type="GO" id="GO:0008270">
    <property type="term" value="F:zinc ion binding"/>
    <property type="evidence" value="ECO:0007669"/>
    <property type="project" value="InterPro"/>
</dbReference>
<dbReference type="InterPro" id="IPR014628">
    <property type="entry name" value="Man6P_isomerase_Firm_short"/>
</dbReference>
<reference evidence="9" key="1">
    <citation type="submission" date="2020-10" db="EMBL/GenBank/DDBJ databases">
        <authorList>
            <person name="Gilroy R."/>
        </authorList>
    </citation>
    <scope>NUCLEOTIDE SEQUENCE</scope>
    <source>
        <strain evidence="9">23406</strain>
    </source>
</reference>
<dbReference type="InterPro" id="IPR049071">
    <property type="entry name" value="MPI_cupin_dom"/>
</dbReference>
<evidence type="ECO:0000256" key="4">
    <source>
        <dbReference type="ARBA" id="ARBA00030762"/>
    </source>
</evidence>
<proteinExistence type="predicted"/>
<dbReference type="InterPro" id="IPR014710">
    <property type="entry name" value="RmlC-like_jellyroll"/>
</dbReference>
<evidence type="ECO:0000313" key="10">
    <source>
        <dbReference type="Proteomes" id="UP000886891"/>
    </source>
</evidence>
<feature type="domain" description="Phosphomannose isomerase type I catalytic" evidence="7">
    <location>
        <begin position="4"/>
        <end position="103"/>
    </location>
</feature>
<evidence type="ECO:0000256" key="3">
    <source>
        <dbReference type="ARBA" id="ARBA00029741"/>
    </source>
</evidence>
<dbReference type="PIRSF" id="PIRSF036894">
    <property type="entry name" value="PMI_Firm_short"/>
    <property type="match status" value="1"/>
</dbReference>
<name>A0A9D1SX23_9FIRM</name>
<protein>
    <recommendedName>
        <fullName evidence="3">Phosphohexomutase</fullName>
    </recommendedName>
    <alternativeName>
        <fullName evidence="4">Phosphomannose isomerase</fullName>
    </alternativeName>
</protein>
<dbReference type="EMBL" id="DVOH01000013">
    <property type="protein sequence ID" value="HIU99738.1"/>
    <property type="molecule type" value="Genomic_DNA"/>
</dbReference>
<dbReference type="Gene3D" id="2.60.120.10">
    <property type="entry name" value="Jelly Rolls"/>
    <property type="match status" value="2"/>
</dbReference>
<keyword evidence="9" id="KW-0413">Isomerase</keyword>
<keyword evidence="1 5" id="KW-0479">Metal-binding</keyword>
<dbReference type="PANTHER" id="PTHR42742:SF3">
    <property type="entry name" value="FRUCTOKINASE"/>
    <property type="match status" value="1"/>
</dbReference>
<comment type="caution">
    <text evidence="9">The sequence shown here is derived from an EMBL/GenBank/DDBJ whole genome shotgun (WGS) entry which is preliminary data.</text>
</comment>
<feature type="binding site" evidence="5">
    <location>
        <position position="98"/>
    </location>
    <ligand>
        <name>Zn(2+)</name>
        <dbReference type="ChEBI" id="CHEBI:29105"/>
    </ligand>
</feature>
<dbReference type="CDD" id="cd07010">
    <property type="entry name" value="cupin_PMI_type_I_N_bac"/>
    <property type="match status" value="1"/>
</dbReference>
<evidence type="ECO:0000256" key="2">
    <source>
        <dbReference type="ARBA" id="ARBA00022833"/>
    </source>
</evidence>
<dbReference type="InterPro" id="IPR051804">
    <property type="entry name" value="Carb_Metab_Reg_Kinase/Isom"/>
</dbReference>
<dbReference type="AlphaFoldDB" id="A0A9D1SX23"/>
<comment type="cofactor">
    <cofactor evidence="5">
        <name>Zn(2+)</name>
        <dbReference type="ChEBI" id="CHEBI:29105"/>
    </cofactor>
    <text evidence="5">Binds 1 zinc ion per subunit.</text>
</comment>
<dbReference type="Proteomes" id="UP000886891">
    <property type="component" value="Unassembled WGS sequence"/>
</dbReference>
<evidence type="ECO:0000256" key="6">
    <source>
        <dbReference type="PIRSR" id="PIRSR036894-2"/>
    </source>
</evidence>
<reference evidence="9" key="2">
    <citation type="journal article" date="2021" name="PeerJ">
        <title>Extensive microbial diversity within the chicken gut microbiome revealed by metagenomics and culture.</title>
        <authorList>
            <person name="Gilroy R."/>
            <person name="Ravi A."/>
            <person name="Getino M."/>
            <person name="Pursley I."/>
            <person name="Horton D.L."/>
            <person name="Alikhan N.F."/>
            <person name="Baker D."/>
            <person name="Gharbi K."/>
            <person name="Hall N."/>
            <person name="Watson M."/>
            <person name="Adriaenssens E.M."/>
            <person name="Foster-Nyarko E."/>
            <person name="Jarju S."/>
            <person name="Secka A."/>
            <person name="Antonio M."/>
            <person name="Oren A."/>
            <person name="Chaudhuri R.R."/>
            <person name="La Ragione R."/>
            <person name="Hildebrand F."/>
            <person name="Pallen M.J."/>
        </authorList>
    </citation>
    <scope>NUCLEOTIDE SEQUENCE</scope>
    <source>
        <strain evidence="9">23406</strain>
    </source>
</reference>
<dbReference type="Pfam" id="PF21621">
    <property type="entry name" value="MPI_cupin_dom"/>
    <property type="match status" value="1"/>
</dbReference>
<feature type="binding site" evidence="5">
    <location>
        <position position="115"/>
    </location>
    <ligand>
        <name>Zn(2+)</name>
        <dbReference type="ChEBI" id="CHEBI:29105"/>
    </ligand>
</feature>
<evidence type="ECO:0000259" key="7">
    <source>
        <dbReference type="Pfam" id="PF20511"/>
    </source>
</evidence>
<keyword evidence="2 5" id="KW-0862">Zinc</keyword>
<accession>A0A9D1SX23</accession>
<feature type="active site" evidence="6">
    <location>
        <position position="193"/>
    </location>
</feature>
<evidence type="ECO:0000256" key="5">
    <source>
        <dbReference type="PIRSR" id="PIRSR036894-1"/>
    </source>
</evidence>
<evidence type="ECO:0000313" key="9">
    <source>
        <dbReference type="EMBL" id="HIU99738.1"/>
    </source>
</evidence>
<evidence type="ECO:0000259" key="8">
    <source>
        <dbReference type="Pfam" id="PF21621"/>
    </source>
</evidence>
<feature type="binding site" evidence="5">
    <location>
        <position position="173"/>
    </location>
    <ligand>
        <name>Zn(2+)</name>
        <dbReference type="ChEBI" id="CHEBI:29105"/>
    </ligand>
</feature>
<sequence>MQVYKMSPVLREYIWGGKKLKSEWNKHAVTPTVAESWEFSAYEGAESVVAEGEEKGTSLLTLYRTRPELFGNRAFRAPMFPVLIKLIDAASDLSVQVHPSDAYALREEGQLGKTEMWYIADAEEGAAIYYGFSRDVTPEEFRKAIDDNTVTDLLNRVPVRKGDCFFVEAGTLHAILGGVTVIEVQENSNLTYRVYDYARRDASGNLRPLHVEKAIAVADYRKSEARPVSHPVVRIGDADVRLLADCAYFSVSEWVLDGAATLTTTDSFASLTVAEGSGSIAGQPAQKGDTFFLPAHGSYVAEGKFSWIYTTV</sequence>
<gene>
    <name evidence="9" type="ORF">IAB14_01330</name>
</gene>
<dbReference type="InterPro" id="IPR011051">
    <property type="entry name" value="RmlC_Cupin_sf"/>
</dbReference>
<dbReference type="SUPFAM" id="SSF51182">
    <property type="entry name" value="RmlC-like cupins"/>
    <property type="match status" value="1"/>
</dbReference>
<dbReference type="PANTHER" id="PTHR42742">
    <property type="entry name" value="TRANSCRIPTIONAL REPRESSOR MPRA"/>
    <property type="match status" value="1"/>
</dbReference>
<dbReference type="Pfam" id="PF20511">
    <property type="entry name" value="PMI_typeI_cat"/>
    <property type="match status" value="1"/>
</dbReference>
<dbReference type="GO" id="GO:0004476">
    <property type="term" value="F:mannose-6-phosphate isomerase activity"/>
    <property type="evidence" value="ECO:0007669"/>
    <property type="project" value="InterPro"/>
</dbReference>